<evidence type="ECO:0000256" key="1">
    <source>
        <dbReference type="ARBA" id="ARBA00004370"/>
    </source>
</evidence>
<dbReference type="Pfam" id="PF03455">
    <property type="entry name" value="dDENN"/>
    <property type="match status" value="1"/>
</dbReference>
<evidence type="ECO:0000256" key="2">
    <source>
        <dbReference type="ARBA" id="ARBA00022658"/>
    </source>
</evidence>
<evidence type="ECO:0000259" key="6">
    <source>
        <dbReference type="PROSITE" id="PS50826"/>
    </source>
</evidence>
<dbReference type="CDD" id="cd17690">
    <property type="entry name" value="RUN1_DENND5A"/>
    <property type="match status" value="1"/>
</dbReference>
<dbReference type="Gene3D" id="3.40.50.11500">
    <property type="match status" value="1"/>
</dbReference>
<keyword evidence="4" id="KW-0472">Membrane</keyword>
<dbReference type="SMART" id="SM00801">
    <property type="entry name" value="dDENN"/>
    <property type="match status" value="1"/>
</dbReference>
<organism evidence="7 8">
    <name type="scientific">Cyprinus carpio</name>
    <name type="common">Common carp</name>
    <dbReference type="NCBI Taxonomy" id="7962"/>
    <lineage>
        <taxon>Eukaryota</taxon>
        <taxon>Metazoa</taxon>
        <taxon>Chordata</taxon>
        <taxon>Craniata</taxon>
        <taxon>Vertebrata</taxon>
        <taxon>Euteleostomi</taxon>
        <taxon>Actinopterygii</taxon>
        <taxon>Neopterygii</taxon>
        <taxon>Teleostei</taxon>
        <taxon>Ostariophysi</taxon>
        <taxon>Cypriniformes</taxon>
        <taxon>Cyprinidae</taxon>
        <taxon>Cyprininae</taxon>
        <taxon>Cyprinus</taxon>
    </lineage>
</organism>
<dbReference type="GO" id="GO:0005829">
    <property type="term" value="C:cytosol"/>
    <property type="evidence" value="ECO:0007669"/>
    <property type="project" value="GOC"/>
</dbReference>
<dbReference type="PROSITE" id="PS50211">
    <property type="entry name" value="DENN"/>
    <property type="match status" value="1"/>
</dbReference>
<dbReference type="PANTHER" id="PTHR46070:SF2">
    <property type="entry name" value="DENN DOMAIN-CONTAINING PROTEIN 5A"/>
    <property type="match status" value="1"/>
</dbReference>
<dbReference type="GO" id="GO:0031267">
    <property type="term" value="F:small GTPase binding"/>
    <property type="evidence" value="ECO:0007669"/>
    <property type="project" value="InterPro"/>
</dbReference>
<name>A0A8C1YMA3_CYPCA</name>
<dbReference type="Gene3D" id="3.30.450.200">
    <property type="match status" value="1"/>
</dbReference>
<dbReference type="SUPFAM" id="SSF140741">
    <property type="entry name" value="RUN domain-like"/>
    <property type="match status" value="2"/>
</dbReference>
<dbReference type="GO" id="GO:0005085">
    <property type="term" value="F:guanyl-nucleotide exchange factor activity"/>
    <property type="evidence" value="ECO:0007669"/>
    <property type="project" value="UniProtKB-KW"/>
</dbReference>
<comment type="subcellular location">
    <subcellularLocation>
        <location evidence="1">Membrane</location>
    </subcellularLocation>
</comment>
<dbReference type="Pfam" id="PF03456">
    <property type="entry name" value="uDENN"/>
    <property type="match status" value="1"/>
</dbReference>
<feature type="domain" description="RUN" evidence="6">
    <location>
        <begin position="788"/>
        <end position="952"/>
    </location>
</feature>
<dbReference type="Proteomes" id="UP000694700">
    <property type="component" value="Unplaced"/>
</dbReference>
<dbReference type="InterPro" id="IPR043153">
    <property type="entry name" value="DENN_C"/>
</dbReference>
<evidence type="ECO:0000259" key="5">
    <source>
        <dbReference type="PROSITE" id="PS50211"/>
    </source>
</evidence>
<dbReference type="InterPro" id="IPR005112">
    <property type="entry name" value="dDENN_dom"/>
</dbReference>
<dbReference type="InterPro" id="IPR037213">
    <property type="entry name" value="Run_dom_sf"/>
</dbReference>
<accession>A0A8C1YMA3</accession>
<dbReference type="FunFam" id="1.20.58.900:FF:000003">
    <property type="entry name" value="DENN domain containing 5A"/>
    <property type="match status" value="1"/>
</dbReference>
<keyword evidence="3" id="KW-0677">Repeat</keyword>
<dbReference type="Ensembl" id="ENSCCRT00015016907.1">
    <property type="protein sequence ID" value="ENSCCRP00015016328.1"/>
    <property type="gene ID" value="ENSCCRG00015005427.1"/>
</dbReference>
<dbReference type="AlphaFoldDB" id="A0A8C1YMA3"/>
<reference evidence="7" key="1">
    <citation type="submission" date="2025-08" db="UniProtKB">
        <authorList>
            <consortium name="Ensembl"/>
        </authorList>
    </citation>
    <scope>IDENTIFICATION</scope>
</reference>
<evidence type="ECO:0000256" key="4">
    <source>
        <dbReference type="ARBA" id="ARBA00023136"/>
    </source>
</evidence>
<dbReference type="InterPro" id="IPR047294">
    <property type="entry name" value="RUN1_DENND5A"/>
</dbReference>
<dbReference type="FunFam" id="1.20.58.900:FF:000007">
    <property type="entry name" value="DENN domain-containing protein 5B"/>
    <property type="match status" value="1"/>
</dbReference>
<dbReference type="GO" id="GO:0005802">
    <property type="term" value="C:trans-Golgi network"/>
    <property type="evidence" value="ECO:0007669"/>
    <property type="project" value="TreeGrafter"/>
</dbReference>
<proteinExistence type="predicted"/>
<dbReference type="GO" id="GO:0042147">
    <property type="term" value="P:retrograde transport, endosome to Golgi"/>
    <property type="evidence" value="ECO:0007669"/>
    <property type="project" value="TreeGrafter"/>
</dbReference>
<evidence type="ECO:0000256" key="3">
    <source>
        <dbReference type="ARBA" id="ARBA00022737"/>
    </source>
</evidence>
<dbReference type="InterPro" id="IPR047278">
    <property type="entry name" value="DEN5A/B"/>
</dbReference>
<dbReference type="Gene3D" id="1.20.58.900">
    <property type="match status" value="3"/>
</dbReference>
<evidence type="ECO:0000313" key="8">
    <source>
        <dbReference type="Proteomes" id="UP000694700"/>
    </source>
</evidence>
<dbReference type="SMART" id="SM00800">
    <property type="entry name" value="uDENN"/>
    <property type="match status" value="1"/>
</dbReference>
<dbReference type="InterPro" id="IPR001194">
    <property type="entry name" value="cDENN_dom"/>
</dbReference>
<dbReference type="GO" id="GO:0016020">
    <property type="term" value="C:membrane"/>
    <property type="evidence" value="ECO:0007669"/>
    <property type="project" value="UniProtKB-SubCell"/>
</dbReference>
<sequence>MSTGFSSSSSRFADYFVICGLDTESGLEPDELSALCQYIQATKFRDVARGQLAGAEEGENFEQSPLRRTFKSKVLAHYPDNVEWNPFDQDAVGMLCMPKGLSFRTQTDIREPQFHSFIITREDGSRTYGFALTFFEEVTSKQICSAMQTLYHMHNAEQYDILHTPPTPRSPEDTRSTPQQLLAAPSLSRLQRFNSYDISRDTLYVSKCICLITPMGFAHACRRVLEQLHQAVTSPQPPPLPLESYVYNVLYEVPLPPAGRSLKFLGVYGPVVCQRPSTAELPLFDFPLQEVFELLGVENVLQLFTCALLEIQILLYSQHYQRLMTVAESITALMFPFQWQHVYVPILPASLLHFLDAPVPYLMGLHSNGQDDRTKLELPQEANLCFVDIDNHFIELPEDLPQFPNKLEFIQEISEVLLAFGVSSEANPQCSEGLGKLRGFRSGDMASDKRNGNLAGSPLNSYLLRENQTIARLQALVKRTGVSLEKLDVKEDTSTNKDSKVHCDEEELKKHQLNIHVREVFANRFTQMFSDYEVFVIQPSQDKEAWFSNRDQMQNFDKASFLSDQPEPYLPFLSRFLETQMFASFIDSKILCHDDEDKEHTLRVFDSRVDKIRMLNVRTPTLRTSMYQKCTNIDEAEKAIEMRLYKIDHTALHPHLLDMKIGQGRYEPGFFPRLQSDVLSSGPTSNKWAKRSAPAQWRRKDRQKQHTEHLYMDNDQREKYIQEARNLGTTLRQPKLSDLSPSVIAQTNWKFVEGLLKECRNKTKRMLVEKMGREAVELGHGEVSITGVEENTLIASLCDLLERIWSHGLQVKQGKSALWSHLLHYQESKEKRDATPAGLSPPGIIHDTERRKSDAGCAMPPLKVSLIQDMRHIQNISEIKTDVGKARAWVRLSMEKKLLSRHLKQLLSDHELTKKLYKRYAFLRCDDEKEQFLYHLLSFNAVDYFCFTNVFTTIMIPYHVVIIPSKKLGGSMFTANPWVCVSGELAETGVLQVPKNTLEITFEVNQYISTHLHILAYYSRFTIYYDLMRPIQNRYCRGSLTLLLCGEYGLVWALEQVFQHGFKSPRLFKNVFIWDFLEKAQVYFESTEQSQMTQDENWQMRVRHFCHFMRAINTTPRNIGKDGKFQMLVCLGARDHLLHHWIALLAECPITAQMYEDMALLKDHSLVNSLIRVLQTLQEFNITLEASLVKGIGI</sequence>
<dbReference type="InterPro" id="IPR005113">
    <property type="entry name" value="uDENN_dom"/>
</dbReference>
<dbReference type="SMART" id="SM00799">
    <property type="entry name" value="DENN"/>
    <property type="match status" value="1"/>
</dbReference>
<dbReference type="PANTHER" id="PTHR46070">
    <property type="entry name" value="PINSTRIPE, ISOFORM A"/>
    <property type="match status" value="1"/>
</dbReference>
<dbReference type="PROSITE" id="PS50826">
    <property type="entry name" value="RUN"/>
    <property type="match status" value="2"/>
</dbReference>
<dbReference type="SMART" id="SM00593">
    <property type="entry name" value="RUN"/>
    <property type="match status" value="2"/>
</dbReference>
<evidence type="ECO:0000313" key="7">
    <source>
        <dbReference type="Ensembl" id="ENSCCRP00015016328.1"/>
    </source>
</evidence>
<dbReference type="InterPro" id="IPR037516">
    <property type="entry name" value="Tripartite_DENN"/>
</dbReference>
<dbReference type="InterPro" id="IPR004012">
    <property type="entry name" value="Run_dom"/>
</dbReference>
<dbReference type="Pfam" id="PF02141">
    <property type="entry name" value="DENN"/>
    <property type="match status" value="1"/>
</dbReference>
<feature type="domain" description="RUN" evidence="6">
    <location>
        <begin position="1041"/>
        <end position="1189"/>
    </location>
</feature>
<dbReference type="Pfam" id="PF02759">
    <property type="entry name" value="RUN"/>
    <property type="match status" value="2"/>
</dbReference>
<keyword evidence="2" id="KW-0344">Guanine-nucleotide releasing factor</keyword>
<protein>
    <submittedName>
        <fullName evidence="7">DENN/MADD domain containing 5A</fullName>
    </submittedName>
</protein>
<feature type="domain" description="UDENN" evidence="5">
    <location>
        <begin position="54"/>
        <end position="599"/>
    </location>
</feature>